<evidence type="ECO:0000256" key="3">
    <source>
        <dbReference type="SAM" id="MobiDB-lite"/>
    </source>
</evidence>
<feature type="repeat" description="TPR" evidence="2">
    <location>
        <begin position="742"/>
        <end position="775"/>
    </location>
</feature>
<dbReference type="Pfam" id="PF13374">
    <property type="entry name" value="TPR_10"/>
    <property type="match status" value="1"/>
</dbReference>
<organism evidence="5">
    <name type="scientific">Arcella intermedia</name>
    <dbReference type="NCBI Taxonomy" id="1963864"/>
    <lineage>
        <taxon>Eukaryota</taxon>
        <taxon>Amoebozoa</taxon>
        <taxon>Tubulinea</taxon>
        <taxon>Elardia</taxon>
        <taxon>Arcellinida</taxon>
        <taxon>Sphaerothecina</taxon>
        <taxon>Arcellidae</taxon>
        <taxon>Arcella</taxon>
    </lineage>
</organism>
<dbReference type="PROSITE" id="PS50005">
    <property type="entry name" value="TPR"/>
    <property type="match status" value="2"/>
</dbReference>
<dbReference type="Pfam" id="PF13271">
    <property type="entry name" value="DUF4062"/>
    <property type="match status" value="1"/>
</dbReference>
<dbReference type="InterPro" id="IPR007111">
    <property type="entry name" value="NACHT_NTPase"/>
</dbReference>
<reference evidence="5" key="1">
    <citation type="journal article" date="2020" name="J. Eukaryot. Microbiol.">
        <title>De novo Sequencing, Assembly and Annotation of the Transcriptome for the Free-Living Testate Amoeba Arcella intermedia.</title>
        <authorList>
            <person name="Ribeiro G.M."/>
            <person name="Porfirio-Sousa A.L."/>
            <person name="Maurer-Alcala X.X."/>
            <person name="Katz L.A."/>
            <person name="Lahr D.J.G."/>
        </authorList>
    </citation>
    <scope>NUCLEOTIDE SEQUENCE</scope>
</reference>
<dbReference type="GO" id="GO:0080008">
    <property type="term" value="C:Cul4-RING E3 ubiquitin ligase complex"/>
    <property type="evidence" value="ECO:0007669"/>
    <property type="project" value="TreeGrafter"/>
</dbReference>
<dbReference type="InterPro" id="IPR019734">
    <property type="entry name" value="TPR_rpt"/>
</dbReference>
<proteinExistence type="predicted"/>
<dbReference type="InterPro" id="IPR025139">
    <property type="entry name" value="DUF4062"/>
</dbReference>
<dbReference type="PROSITE" id="PS50837">
    <property type="entry name" value="NACHT"/>
    <property type="match status" value="1"/>
</dbReference>
<protein>
    <recommendedName>
        <fullName evidence="4">NACHT domain-containing protein</fullName>
    </recommendedName>
</protein>
<feature type="domain" description="NACHT" evidence="4">
    <location>
        <begin position="247"/>
        <end position="381"/>
    </location>
</feature>
<evidence type="ECO:0000256" key="1">
    <source>
        <dbReference type="ARBA" id="ARBA00022737"/>
    </source>
</evidence>
<feature type="compositionally biased region" description="Pro residues" evidence="3">
    <location>
        <begin position="1202"/>
        <end position="1211"/>
    </location>
</feature>
<evidence type="ECO:0000256" key="2">
    <source>
        <dbReference type="PROSITE-ProRule" id="PRU00339"/>
    </source>
</evidence>
<dbReference type="Pfam" id="PF13424">
    <property type="entry name" value="TPR_12"/>
    <property type="match status" value="2"/>
</dbReference>
<dbReference type="PANTHER" id="PTHR19860:SF24">
    <property type="entry name" value="TPR REPEAT-CONTAINING PROTEIN DDB_G0287407"/>
    <property type="match status" value="1"/>
</dbReference>
<dbReference type="InterPro" id="IPR011990">
    <property type="entry name" value="TPR-like_helical_dom_sf"/>
</dbReference>
<keyword evidence="2" id="KW-0802">TPR repeat</keyword>
<accession>A0A6B2KWC3</accession>
<feature type="repeat" description="TPR" evidence="2">
    <location>
        <begin position="955"/>
        <end position="988"/>
    </location>
</feature>
<dbReference type="InterPro" id="IPR051191">
    <property type="entry name" value="DCAF12"/>
</dbReference>
<dbReference type="Gene3D" id="1.25.40.10">
    <property type="entry name" value="Tetratricopeptide repeat domain"/>
    <property type="match status" value="2"/>
</dbReference>
<dbReference type="SMART" id="SM00028">
    <property type="entry name" value="TPR"/>
    <property type="match status" value="7"/>
</dbReference>
<keyword evidence="1" id="KW-0677">Repeat</keyword>
<dbReference type="Pfam" id="PF05729">
    <property type="entry name" value="NACHT"/>
    <property type="match status" value="1"/>
</dbReference>
<evidence type="ECO:0000313" key="5">
    <source>
        <dbReference type="EMBL" id="NDV29103.1"/>
    </source>
</evidence>
<dbReference type="SUPFAM" id="SSF52540">
    <property type="entry name" value="P-loop containing nucleoside triphosphate hydrolases"/>
    <property type="match status" value="1"/>
</dbReference>
<dbReference type="InterPro" id="IPR027417">
    <property type="entry name" value="P-loop_NTPase"/>
</dbReference>
<dbReference type="EMBL" id="GIBP01000134">
    <property type="protein sequence ID" value="NDV29103.1"/>
    <property type="molecule type" value="Transcribed_RNA"/>
</dbReference>
<name>A0A6B2KWC3_9EUKA</name>
<sequence length="1211" mass="139719">MNEERDLVVKRIIPKLRRLCLERDIVLSCVDLRWGVTEAQTQGAATLLMCLREIEKCNIFIGLYGERYGWCLTENSYRKPTQQDELLVRTFALAAKEFPWVNQYKDRSVTEVEMRMVFQKHSRDPNKNGSFYFRDPYYVESVNASQRQDFLSEGEFEKAKLDTLKEDIRKSPYAAVNYNRPTHLGEILFEDLKEVINKKYPAGTELNPFKRERFLHSTFSRSLTRVYLPHENWYMSLDRYASSNTVTPLVVSGEMGVGKSALLANWAKRYREHHPEVVVVEHWIGCTGKSSNHSFILRRIMDEIQDHLNDTTDDIPKDTKEMEKIFPSWLERTLSRNRVGKIVVIIDGLDNLEENNNSHTLLWLPQRFPPSVRLVLSVAPSRPMEMLKKRNYETLEITYIEQAERASFIRQYLNMNSKKLSEAQEHKIARCKQTGNPRYLKVLLEDISMWGQFEQLDKRIDNDLKATDTSQLYEIVLERLEKDYDKDGKEMVKPFMSYVWASRRGLVVDTELAYLLEKEKIDFNSWQTLFLGVEDLFLSSGGLLNFVNRDIRRAVQQRYLKDPNVTKKYHATLAEYFDKNIEGLTDRKVDELAHQLFHAEDWPKLQAVLLNLGMFNKLYIHHKFDLLKYWRSLESRYDIVESYVGSIERGDSLPADVLQGDLFYQVGRFLSDMAKFDGATKVLVKARNVYNVSSQNLAVAKTDLFLATIQLSQAKYKDAEELLNKCLALYIRERGEEDIAVATVYRKLGDLHLSLNSYDKAEDCFQKALRITKSKLGTTHWKVAKILTLMTNFYARTGKYEQGIECGNQALKIGEEEFGPDDGTLIPILAAIGRITMSQQKYDESKAIFKRALKIGEEKFGKDHPKTADILYELGAFFFVKPEELSRVQNKSVAEKFKQRGYWENQDYSKVAIIKGGGEEKENKKGWSMDRAEKLFLQSLTIFENAYGLDHPDVARVTTRLGSLYIERVQYLKAEEYLQRSLAIYTKAFGKFHSRVAQTYKHLFTLYNLQEKLEESKNCGKEALAVLIRMRGEESIEVANIYERLGDQCGQANRKEEAKEYLLKAKAIRVALLGASHKDVAAVDLLLNSLVAPPPPPPPPVCTKTTEELLQEANVDITSEMKAQRGRNDLLDAIKNFGMMKEQLSSAESAKKKQKKQANEEERKGWWRQNYQAGFDAKAVPKPMPQKVLDSIARKPQVASKVPPPPPPPSF</sequence>
<dbReference type="PANTHER" id="PTHR19860">
    <property type="entry name" value="DDB1- AND CUL4-ASSOCIATED FACTOR 12-RELATED"/>
    <property type="match status" value="1"/>
</dbReference>
<dbReference type="AlphaFoldDB" id="A0A6B2KWC3"/>
<dbReference type="SUPFAM" id="SSF48452">
    <property type="entry name" value="TPR-like"/>
    <property type="match status" value="3"/>
</dbReference>
<dbReference type="Gene3D" id="3.40.50.300">
    <property type="entry name" value="P-loop containing nucleotide triphosphate hydrolases"/>
    <property type="match status" value="1"/>
</dbReference>
<evidence type="ECO:0000259" key="4">
    <source>
        <dbReference type="PROSITE" id="PS50837"/>
    </source>
</evidence>
<feature type="region of interest" description="Disordered" evidence="3">
    <location>
        <begin position="1144"/>
        <end position="1211"/>
    </location>
</feature>